<dbReference type="EMBL" id="MFGW01000136">
    <property type="protein sequence ID" value="OGF64516.1"/>
    <property type="molecule type" value="Genomic_DNA"/>
</dbReference>
<dbReference type="PANTHER" id="PTHR44943:SF8">
    <property type="entry name" value="TPR REPEAT-CONTAINING PROTEIN MJ0263"/>
    <property type="match status" value="1"/>
</dbReference>
<protein>
    <recommendedName>
        <fullName evidence="9">Tetratricopeptide repeat protein</fullName>
    </recommendedName>
</protein>
<dbReference type="PROSITE" id="PS50005">
    <property type="entry name" value="TPR"/>
    <property type="match status" value="2"/>
</dbReference>
<evidence type="ECO:0000256" key="5">
    <source>
        <dbReference type="SAM" id="MobiDB-lite"/>
    </source>
</evidence>
<comment type="caution">
    <text evidence="7">The sequence shown here is derived from an EMBL/GenBank/DDBJ whole genome shotgun (WGS) entry which is preliminary data.</text>
</comment>
<evidence type="ECO:0000256" key="2">
    <source>
        <dbReference type="ARBA" id="ARBA00022803"/>
    </source>
</evidence>
<feature type="repeat" description="TPR" evidence="3">
    <location>
        <begin position="318"/>
        <end position="351"/>
    </location>
</feature>
<keyword evidence="6" id="KW-1133">Transmembrane helix</keyword>
<evidence type="ECO:0000313" key="8">
    <source>
        <dbReference type="Proteomes" id="UP000178943"/>
    </source>
</evidence>
<dbReference type="SUPFAM" id="SSF48452">
    <property type="entry name" value="TPR-like"/>
    <property type="match status" value="2"/>
</dbReference>
<keyword evidence="4" id="KW-0175">Coiled coil</keyword>
<evidence type="ECO:0000256" key="6">
    <source>
        <dbReference type="SAM" id="Phobius"/>
    </source>
</evidence>
<feature type="region of interest" description="Disordered" evidence="5">
    <location>
        <begin position="464"/>
        <end position="499"/>
    </location>
</feature>
<keyword evidence="6" id="KW-0472">Membrane</keyword>
<reference evidence="7 8" key="1">
    <citation type="journal article" date="2016" name="Nat. Commun.">
        <title>Thousands of microbial genomes shed light on interconnected biogeochemical processes in an aquifer system.</title>
        <authorList>
            <person name="Anantharaman K."/>
            <person name="Brown C.T."/>
            <person name="Hug L.A."/>
            <person name="Sharon I."/>
            <person name="Castelle C.J."/>
            <person name="Probst A.J."/>
            <person name="Thomas B.C."/>
            <person name="Singh A."/>
            <person name="Wilkins M.J."/>
            <person name="Karaoz U."/>
            <person name="Brodie E.L."/>
            <person name="Williams K.H."/>
            <person name="Hubbard S.S."/>
            <person name="Banfield J.F."/>
        </authorList>
    </citation>
    <scope>NUCLEOTIDE SEQUENCE [LARGE SCALE GENOMIC DNA]</scope>
</reference>
<dbReference type="InterPro" id="IPR019734">
    <property type="entry name" value="TPR_rpt"/>
</dbReference>
<dbReference type="InterPro" id="IPR011990">
    <property type="entry name" value="TPR-like_helical_dom_sf"/>
</dbReference>
<evidence type="ECO:0000256" key="3">
    <source>
        <dbReference type="PROSITE-ProRule" id="PRU00339"/>
    </source>
</evidence>
<sequence>MEHELLKQQAKEALEKGDYDTVIEICQGLQQVIPDDPDVVALLEEAQRAIQAQGMAGDEIFGVQSESMDFHNIEDTSGSGTSSGEYAEIEEAFRERDFNAAIMHCQEFLKTDPNNEDVKQKLQKALELQEAEPFLQSFISTGQTLLESGLYIDAIKQFEKVKIIDPSYPDIEDLLVQAKAAIHGDAYSASSMSSAPSAGGEPGAFTPTEDKVHSIIQEGEHLFAKGEYQQAIDVWSEVFMFDITNKEAHDLIEKARNEMIIVKGQIEKFLEEARKNIGDNDYDSADKVLKKALELNSNHEEANELYSMVASKKSTASDVDVLVKANVAYEAKDYRLALEMYQKLLEIQPDNPIAPGRIDECRKLLQKQEQINKLISDAHVFHMQGKKDSAIFALQKAMEIDPSNKEAEMFLNTIQASSAGAPTAAAAARPKEKSALAKIIPGIVILVVILAAVYFLFIKESPPPLTDQQPPPKTDPILPPPKTPPKTTPKPDTTPIKPLTPVDEKKLLALLDEAHNLKMDGNLHASLQKYQEVLTLKPDHEDAKAKVNELERNIAAIEAQRKGFMNEAEKYSNLQDFEAVVRVLKAAMEKFPNDPTFVSLLKDGYFNLGIASIKKKMCDMAIDYFKQLEFLDPADQSATPEIEIARSCSGKTTFEPSLKYQIDALTYRPFSPPALPAPPINSEQ</sequence>
<accession>A0A1F5VM87</accession>
<keyword evidence="2 3" id="KW-0802">TPR repeat</keyword>
<keyword evidence="6" id="KW-0812">Transmembrane</keyword>
<name>A0A1F5VM87_9BACT</name>
<dbReference type="InterPro" id="IPR051685">
    <property type="entry name" value="Ycf3/AcsC/BcsC/TPR_MFPF"/>
</dbReference>
<feature type="repeat" description="TPR" evidence="3">
    <location>
        <begin position="371"/>
        <end position="404"/>
    </location>
</feature>
<feature type="compositionally biased region" description="Low complexity" evidence="5">
    <location>
        <begin position="490"/>
        <end position="499"/>
    </location>
</feature>
<evidence type="ECO:0000256" key="4">
    <source>
        <dbReference type="SAM" id="Coils"/>
    </source>
</evidence>
<dbReference type="Pfam" id="PF13181">
    <property type="entry name" value="TPR_8"/>
    <property type="match status" value="1"/>
</dbReference>
<proteinExistence type="predicted"/>
<dbReference type="Gene3D" id="1.25.40.10">
    <property type="entry name" value="Tetratricopeptide repeat domain"/>
    <property type="match status" value="3"/>
</dbReference>
<dbReference type="STRING" id="1817863.A2Y62_06690"/>
<feature type="transmembrane region" description="Helical" evidence="6">
    <location>
        <begin position="439"/>
        <end position="458"/>
    </location>
</feature>
<dbReference type="SMART" id="SM00028">
    <property type="entry name" value="TPR"/>
    <property type="match status" value="10"/>
</dbReference>
<organism evidence="7 8">
    <name type="scientific">Candidatus Fischerbacteria bacterium RBG_13_37_8</name>
    <dbReference type="NCBI Taxonomy" id="1817863"/>
    <lineage>
        <taxon>Bacteria</taxon>
        <taxon>Candidatus Fischeribacteriota</taxon>
    </lineage>
</organism>
<dbReference type="AlphaFoldDB" id="A0A1F5VM87"/>
<evidence type="ECO:0008006" key="9">
    <source>
        <dbReference type="Google" id="ProtNLM"/>
    </source>
</evidence>
<evidence type="ECO:0000313" key="7">
    <source>
        <dbReference type="EMBL" id="OGF64516.1"/>
    </source>
</evidence>
<feature type="coiled-coil region" evidence="4">
    <location>
        <begin position="540"/>
        <end position="567"/>
    </location>
</feature>
<dbReference type="PANTHER" id="PTHR44943">
    <property type="entry name" value="CELLULOSE SYNTHASE OPERON PROTEIN C"/>
    <property type="match status" value="1"/>
</dbReference>
<evidence type="ECO:0000256" key="1">
    <source>
        <dbReference type="ARBA" id="ARBA00022737"/>
    </source>
</evidence>
<feature type="compositionally biased region" description="Pro residues" evidence="5">
    <location>
        <begin position="464"/>
        <end position="488"/>
    </location>
</feature>
<gene>
    <name evidence="7" type="ORF">A2Y62_06690</name>
</gene>
<keyword evidence="1" id="KW-0677">Repeat</keyword>
<dbReference type="Proteomes" id="UP000178943">
    <property type="component" value="Unassembled WGS sequence"/>
</dbReference>